<feature type="binding site" evidence="8">
    <location>
        <position position="127"/>
    </location>
    <ligand>
        <name>NAD(+)</name>
        <dbReference type="ChEBI" id="CHEBI:57540"/>
    </ligand>
</feature>
<protein>
    <submittedName>
        <fullName evidence="10">Glycerol dehydrogenase</fullName>
        <ecNumber evidence="10">1.1.1.6</ecNumber>
    </submittedName>
</protein>
<comment type="cofactor">
    <cofactor evidence="6">
        <name>Zn(2+)</name>
        <dbReference type="ChEBI" id="CHEBI:29105"/>
    </cofactor>
    <text evidence="6">Binds 1 zinc ion per subunit.</text>
</comment>
<comment type="similarity">
    <text evidence="1">Belongs to the iron-containing alcohol dehydrogenase family.</text>
</comment>
<organism evidence="10 13">
    <name type="scientific">Natronoglomus mannanivorans</name>
    <dbReference type="NCBI Taxonomy" id="2979990"/>
    <lineage>
        <taxon>Archaea</taxon>
        <taxon>Methanobacteriati</taxon>
        <taxon>Methanobacteriota</taxon>
        <taxon>Stenosarchaea group</taxon>
        <taxon>Halobacteria</taxon>
        <taxon>Halobacteriales</taxon>
        <taxon>Natrialbaceae</taxon>
        <taxon>Natronoglomus</taxon>
    </lineage>
</organism>
<feature type="domain" description="Alcohol dehydrogenase iron-type/glycerol dehydrogenase GldA" evidence="9">
    <location>
        <begin position="8"/>
        <end position="156"/>
    </location>
</feature>
<dbReference type="NCBIfam" id="NF006941">
    <property type="entry name" value="PRK09423.1"/>
    <property type="match status" value="1"/>
</dbReference>
<evidence type="ECO:0000256" key="5">
    <source>
        <dbReference type="ARBA" id="ARBA00023027"/>
    </source>
</evidence>
<evidence type="ECO:0000313" key="11">
    <source>
        <dbReference type="EMBL" id="MCU4974951.1"/>
    </source>
</evidence>
<keyword evidence="12" id="KW-1185">Reference proteome</keyword>
<dbReference type="RefSeq" id="WP_338006508.1">
    <property type="nucleotide sequence ID" value="NZ_JAOPKA010000039.1"/>
</dbReference>
<dbReference type="Proteomes" id="UP001321018">
    <property type="component" value="Unassembled WGS sequence"/>
</dbReference>
<dbReference type="Gene3D" id="3.40.50.1970">
    <property type="match status" value="1"/>
</dbReference>
<feature type="binding site" evidence="6">
    <location>
        <position position="256"/>
    </location>
    <ligand>
        <name>glycerol</name>
        <dbReference type="ChEBI" id="CHEBI:17754"/>
    </ligand>
</feature>
<feature type="binding site" evidence="8">
    <location>
        <begin position="118"/>
        <end position="121"/>
    </location>
    <ligand>
        <name>NAD(+)</name>
        <dbReference type="ChEBI" id="CHEBI:57540"/>
    </ligand>
</feature>
<keyword evidence="5 8" id="KW-0520">NAD</keyword>
<dbReference type="EMBL" id="JAOPKB010000014">
    <property type="protein sequence ID" value="MCU4974951.1"/>
    <property type="molecule type" value="Genomic_DNA"/>
</dbReference>
<dbReference type="Gene3D" id="1.20.1090.10">
    <property type="entry name" value="Dehydroquinate synthase-like - alpha domain"/>
    <property type="match status" value="1"/>
</dbReference>
<dbReference type="Proteomes" id="UP001320972">
    <property type="component" value="Unassembled WGS sequence"/>
</dbReference>
<evidence type="ECO:0000313" key="10">
    <source>
        <dbReference type="EMBL" id="MCU4744711.1"/>
    </source>
</evidence>
<dbReference type="InterPro" id="IPR016205">
    <property type="entry name" value="Glycerol_DH"/>
</dbReference>
<evidence type="ECO:0000256" key="7">
    <source>
        <dbReference type="PIRSR" id="PIRSR000112-2"/>
    </source>
</evidence>
<feature type="binding site" evidence="7">
    <location>
        <position position="123"/>
    </location>
    <ligand>
        <name>glycerol</name>
        <dbReference type="ChEBI" id="CHEBI:17754"/>
    </ligand>
</feature>
<dbReference type="InterPro" id="IPR018211">
    <property type="entry name" value="ADH_Fe_CS"/>
</dbReference>
<feature type="binding site" evidence="6">
    <location>
        <position position="173"/>
    </location>
    <ligand>
        <name>glycerol</name>
        <dbReference type="ChEBI" id="CHEBI:17754"/>
    </ligand>
</feature>
<dbReference type="AlphaFoldDB" id="A0AAP3E4F2"/>
<feature type="binding site" evidence="6">
    <location>
        <position position="271"/>
    </location>
    <ligand>
        <name>glycerol</name>
        <dbReference type="ChEBI" id="CHEBI:17754"/>
    </ligand>
</feature>
<dbReference type="EC" id="1.1.1.6" evidence="10"/>
<feature type="binding site" evidence="8">
    <location>
        <position position="133"/>
    </location>
    <ligand>
        <name>NAD(+)</name>
        <dbReference type="ChEBI" id="CHEBI:57540"/>
    </ligand>
</feature>
<dbReference type="EMBL" id="JAOPKA010000039">
    <property type="protein sequence ID" value="MCU4744711.1"/>
    <property type="molecule type" value="Genomic_DNA"/>
</dbReference>
<evidence type="ECO:0000259" key="9">
    <source>
        <dbReference type="Pfam" id="PF00465"/>
    </source>
</evidence>
<proteinExistence type="inferred from homology"/>
<keyword evidence="3 6" id="KW-0862">Zinc</keyword>
<sequence length="365" mass="38134">MHQRFIAPGAYVQGAGVLESAGEEFATLDADRAYVLGGETALSTVEDEVVTGLDAAETEVGAITSEVGMCTHAVIDEQTERVRKTDADLVVGVGGGVAMDVATAVAHRTDTLLAVVPTIASTDAPTSTVAVVYDEAGNFQEVLHRDRNPELVLVDTAVVADAPARFLAHGMGDAMATHFEAQAVAASGGKTDAGGRSAFAAVDIAERAYRRVEDHGPDALAAVERNAVTPAVERIVEANTLLSGLGFESAGTAGAHAVQTGLTNVGVREPHGLLVAFGTIVELLVQDRDPEVLEAALEVVFDVGLDVTLDEIGVTDDDLARVGELACEHGMGQEPVDPSPERVADAVRTADELVCRRRDRPRRND</sequence>
<dbReference type="PANTHER" id="PTHR43616:SF5">
    <property type="entry name" value="GLYCEROL DEHYDROGENASE 1"/>
    <property type="match status" value="1"/>
</dbReference>
<dbReference type="Pfam" id="PF00465">
    <property type="entry name" value="Fe-ADH"/>
    <property type="match status" value="1"/>
</dbReference>
<keyword evidence="2 6" id="KW-0479">Metal-binding</keyword>
<evidence type="ECO:0000256" key="3">
    <source>
        <dbReference type="ARBA" id="ARBA00022833"/>
    </source>
</evidence>
<keyword evidence="4 10" id="KW-0560">Oxidoreductase</keyword>
<dbReference type="InterPro" id="IPR001670">
    <property type="entry name" value="ADH_Fe/GldA"/>
</dbReference>
<comment type="caution">
    <text evidence="10">The sequence shown here is derived from an EMBL/GenBank/DDBJ whole genome shotgun (WGS) entry which is preliminary data.</text>
</comment>
<dbReference type="PANTHER" id="PTHR43616">
    <property type="entry name" value="GLYCEROL DEHYDROGENASE"/>
    <property type="match status" value="1"/>
</dbReference>
<dbReference type="SUPFAM" id="SSF56796">
    <property type="entry name" value="Dehydroquinate synthase-like"/>
    <property type="match status" value="1"/>
</dbReference>
<name>A0AAP3E4F2_9EURY</name>
<feature type="binding site" evidence="8">
    <location>
        <begin position="96"/>
        <end position="100"/>
    </location>
    <ligand>
        <name>NAD(+)</name>
        <dbReference type="ChEBI" id="CHEBI:57540"/>
    </ligand>
</feature>
<evidence type="ECO:0000256" key="6">
    <source>
        <dbReference type="PIRSR" id="PIRSR000112-1"/>
    </source>
</evidence>
<reference evidence="10 12" key="1">
    <citation type="submission" date="2022-09" db="EMBL/GenBank/DDBJ databases">
        <title>Enrichment on poylsaccharides allowed isolation of novel metabolic and taxonomic groups of Haloarchaea.</title>
        <authorList>
            <person name="Sorokin D.Y."/>
            <person name="Elcheninov A.G."/>
            <person name="Khizhniak T.V."/>
            <person name="Kolganova T.V."/>
            <person name="Kublanov I.V."/>
        </authorList>
    </citation>
    <scope>NUCLEOTIDE SEQUENCE</scope>
    <source>
        <strain evidence="11 12">AArc-m2/3/4</strain>
        <strain evidence="10">AArc-xg1-1</strain>
    </source>
</reference>
<evidence type="ECO:0000256" key="4">
    <source>
        <dbReference type="ARBA" id="ARBA00023002"/>
    </source>
</evidence>
<dbReference type="GO" id="GO:0046872">
    <property type="term" value="F:metal ion binding"/>
    <property type="evidence" value="ECO:0007669"/>
    <property type="project" value="UniProtKB-KW"/>
</dbReference>
<evidence type="ECO:0000313" key="12">
    <source>
        <dbReference type="Proteomes" id="UP001320972"/>
    </source>
</evidence>
<accession>A0AAP3E4F2</accession>
<dbReference type="PIRSF" id="PIRSF000112">
    <property type="entry name" value="Glycerol_dehydrogenase"/>
    <property type="match status" value="1"/>
</dbReference>
<evidence type="ECO:0000313" key="13">
    <source>
        <dbReference type="Proteomes" id="UP001321018"/>
    </source>
</evidence>
<evidence type="ECO:0000256" key="8">
    <source>
        <dbReference type="PIRSR" id="PIRSR000112-3"/>
    </source>
</evidence>
<dbReference type="GO" id="GO:0008888">
    <property type="term" value="F:glycerol dehydrogenase (NAD+) activity"/>
    <property type="evidence" value="ECO:0007669"/>
    <property type="project" value="UniProtKB-EC"/>
</dbReference>
<dbReference type="PROSITE" id="PS00913">
    <property type="entry name" value="ADH_IRON_1"/>
    <property type="match status" value="1"/>
</dbReference>
<evidence type="ECO:0000256" key="2">
    <source>
        <dbReference type="ARBA" id="ARBA00022723"/>
    </source>
</evidence>
<evidence type="ECO:0000256" key="1">
    <source>
        <dbReference type="ARBA" id="ARBA00007358"/>
    </source>
</evidence>
<gene>
    <name evidence="11" type="ORF">OB955_19715</name>
    <name evidence="10" type="ORF">OB960_25420</name>
</gene>